<dbReference type="InterPro" id="IPR014729">
    <property type="entry name" value="Rossmann-like_a/b/a_fold"/>
</dbReference>
<dbReference type="Pfam" id="PF00582">
    <property type="entry name" value="Usp"/>
    <property type="match status" value="2"/>
</dbReference>
<dbReference type="InterPro" id="IPR006016">
    <property type="entry name" value="UspA"/>
</dbReference>
<dbReference type="Proteomes" id="UP000199354">
    <property type="component" value="Unassembled WGS sequence"/>
</dbReference>
<name>A0A1G5JXU4_9FLAO</name>
<dbReference type="CDD" id="cd00293">
    <property type="entry name" value="USP-like"/>
    <property type="match status" value="2"/>
</dbReference>
<dbReference type="PANTHER" id="PTHR46268:SF6">
    <property type="entry name" value="UNIVERSAL STRESS PROTEIN UP12"/>
    <property type="match status" value="1"/>
</dbReference>
<feature type="domain" description="UspA" evidence="2">
    <location>
        <begin position="166"/>
        <end position="274"/>
    </location>
</feature>
<reference evidence="3 4" key="1">
    <citation type="submission" date="2016-10" db="EMBL/GenBank/DDBJ databases">
        <authorList>
            <person name="de Groot N.N."/>
        </authorList>
    </citation>
    <scope>NUCLEOTIDE SEQUENCE [LARGE SCALE GENOMIC DNA]</scope>
    <source>
        <strain evidence="3 4">CGMCC 1.7031</strain>
    </source>
</reference>
<dbReference type="InterPro" id="IPR006015">
    <property type="entry name" value="Universal_stress_UspA"/>
</dbReference>
<sequence>MKKILFPTDFSEVSNNAFAYALKLAETLKAEIITLHVYDLPIIDNEGFPNYLLEMYDVLEVGQFENYKGQVPILRDIAQKHGLEHIKLSHELLMGDLVANIKMLCKRDHIEYVVMGTKGASGLKETFLGSTAGTVIAETDAFVLAIPEHCRYHAITNIAFTSRFKDKDRKALHQVVKIAKGFNAQVHCLYVRTSHSDVKEVTMRDWEYVFGEYDVQFHVIENENVKDTILGFTDNEKIDLLAMLHYKRNFLEELFHHSLTKKIAHHIQIPILALHEN</sequence>
<evidence type="ECO:0000313" key="3">
    <source>
        <dbReference type="EMBL" id="SCY92680.1"/>
    </source>
</evidence>
<protein>
    <submittedName>
        <fullName evidence="3">Nucleotide-binding universal stress protein, UspA family</fullName>
    </submittedName>
</protein>
<feature type="domain" description="UspA" evidence="2">
    <location>
        <begin position="1"/>
        <end position="146"/>
    </location>
</feature>
<accession>A0A1G5JXU4</accession>
<proteinExistence type="inferred from homology"/>
<dbReference type="SUPFAM" id="SSF52402">
    <property type="entry name" value="Adenine nucleotide alpha hydrolases-like"/>
    <property type="match status" value="2"/>
</dbReference>
<dbReference type="STRING" id="490189.SAMN02927903_02941"/>
<dbReference type="Gene3D" id="3.40.50.620">
    <property type="entry name" value="HUPs"/>
    <property type="match status" value="2"/>
</dbReference>
<evidence type="ECO:0000259" key="2">
    <source>
        <dbReference type="Pfam" id="PF00582"/>
    </source>
</evidence>
<keyword evidence="4" id="KW-1185">Reference proteome</keyword>
<dbReference type="OrthoDB" id="9788959at2"/>
<dbReference type="AlphaFoldDB" id="A0A1G5JXU4"/>
<comment type="similarity">
    <text evidence="1">Belongs to the universal stress protein A family.</text>
</comment>
<evidence type="ECO:0000313" key="4">
    <source>
        <dbReference type="Proteomes" id="UP000199354"/>
    </source>
</evidence>
<dbReference type="EMBL" id="FMVF01000017">
    <property type="protein sequence ID" value="SCY92680.1"/>
    <property type="molecule type" value="Genomic_DNA"/>
</dbReference>
<dbReference type="PANTHER" id="PTHR46268">
    <property type="entry name" value="STRESS RESPONSE PROTEIN NHAX"/>
    <property type="match status" value="1"/>
</dbReference>
<dbReference type="PRINTS" id="PR01438">
    <property type="entry name" value="UNVRSLSTRESS"/>
</dbReference>
<evidence type="ECO:0000256" key="1">
    <source>
        <dbReference type="ARBA" id="ARBA00008791"/>
    </source>
</evidence>
<dbReference type="RefSeq" id="WP_091145866.1">
    <property type="nucleotide sequence ID" value="NZ_FMVF01000017.1"/>
</dbReference>
<gene>
    <name evidence="3" type="ORF">SAMN02927903_02941</name>
</gene>
<organism evidence="3 4">
    <name type="scientific">Flavobacterium caeni</name>
    <dbReference type="NCBI Taxonomy" id="490189"/>
    <lineage>
        <taxon>Bacteria</taxon>
        <taxon>Pseudomonadati</taxon>
        <taxon>Bacteroidota</taxon>
        <taxon>Flavobacteriia</taxon>
        <taxon>Flavobacteriales</taxon>
        <taxon>Flavobacteriaceae</taxon>
        <taxon>Flavobacterium</taxon>
    </lineage>
</organism>